<dbReference type="Proteomes" id="UP000184267">
    <property type="component" value="Unassembled WGS sequence"/>
</dbReference>
<sequence length="75" mass="8275">MPGIALIGTAPTFYKVPDTADLVRHIHHGTYPPHPTVVSVHVSDLLRRLSEGMKPLDNRQAILRCYDAFKGIVGI</sequence>
<comment type="caution">
    <text evidence="1">The sequence shown here is derived from an EMBL/GenBank/DDBJ whole genome shotgun (WGS) entry which is preliminary data.</text>
</comment>
<dbReference type="EMBL" id="MNAD01000242">
    <property type="protein sequence ID" value="OJT14757.1"/>
    <property type="molecule type" value="Genomic_DNA"/>
</dbReference>
<keyword evidence="2" id="KW-1185">Reference proteome</keyword>
<reference evidence="1 2" key="1">
    <citation type="submission" date="2016-10" db="EMBL/GenBank/DDBJ databases">
        <title>Genome sequence of the basidiomycete white-rot fungus Trametes pubescens.</title>
        <authorList>
            <person name="Makela M.R."/>
            <person name="Granchi Z."/>
            <person name="Peng M."/>
            <person name="De Vries R.P."/>
            <person name="Grigoriev I."/>
            <person name="Riley R."/>
            <person name="Hilden K."/>
        </authorList>
    </citation>
    <scope>NUCLEOTIDE SEQUENCE [LARGE SCALE GENOMIC DNA]</scope>
    <source>
        <strain evidence="1 2">FBCC735</strain>
    </source>
</reference>
<dbReference type="OMA" id="LLYHICH"/>
<organism evidence="1 2">
    <name type="scientific">Trametes pubescens</name>
    <name type="common">White-rot fungus</name>
    <dbReference type="NCBI Taxonomy" id="154538"/>
    <lineage>
        <taxon>Eukaryota</taxon>
        <taxon>Fungi</taxon>
        <taxon>Dikarya</taxon>
        <taxon>Basidiomycota</taxon>
        <taxon>Agaricomycotina</taxon>
        <taxon>Agaricomycetes</taxon>
        <taxon>Polyporales</taxon>
        <taxon>Polyporaceae</taxon>
        <taxon>Trametes</taxon>
    </lineage>
</organism>
<name>A0A1M2W4H1_TRAPU</name>
<evidence type="ECO:0000313" key="2">
    <source>
        <dbReference type="Proteomes" id="UP000184267"/>
    </source>
</evidence>
<dbReference type="OrthoDB" id="3253976at2759"/>
<gene>
    <name evidence="1" type="ORF">TRAPUB_8688</name>
</gene>
<protein>
    <submittedName>
        <fullName evidence="1">Uncharacterized protein</fullName>
    </submittedName>
</protein>
<proteinExistence type="predicted"/>
<accession>A0A1M2W4H1</accession>
<evidence type="ECO:0000313" key="1">
    <source>
        <dbReference type="EMBL" id="OJT14757.1"/>
    </source>
</evidence>
<dbReference type="AlphaFoldDB" id="A0A1M2W4H1"/>